<dbReference type="RefSeq" id="WP_402076215.1">
    <property type="nucleotide sequence ID" value="NZ_JBIVGG010000022.1"/>
</dbReference>
<evidence type="ECO:0000313" key="1">
    <source>
        <dbReference type="EMBL" id="MFJ4084862.1"/>
    </source>
</evidence>
<keyword evidence="2" id="KW-1185">Reference proteome</keyword>
<proteinExistence type="predicted"/>
<evidence type="ECO:0008006" key="3">
    <source>
        <dbReference type="Google" id="ProtNLM"/>
    </source>
</evidence>
<protein>
    <recommendedName>
        <fullName evidence="3">HEAT repeat domain-containing protein</fullName>
    </recommendedName>
</protein>
<reference evidence="1 2" key="1">
    <citation type="submission" date="2024-10" db="EMBL/GenBank/DDBJ databases">
        <title>The Natural Products Discovery Center: Release of the First 8490 Sequenced Strains for Exploring Actinobacteria Biosynthetic Diversity.</title>
        <authorList>
            <person name="Kalkreuter E."/>
            <person name="Kautsar S.A."/>
            <person name="Yang D."/>
            <person name="Bader C.D."/>
            <person name="Teijaro C.N."/>
            <person name="Fluegel L."/>
            <person name="Davis C.M."/>
            <person name="Simpson J.R."/>
            <person name="Lauterbach L."/>
            <person name="Steele A.D."/>
            <person name="Gui C."/>
            <person name="Meng S."/>
            <person name="Li G."/>
            <person name="Viehrig K."/>
            <person name="Ye F."/>
            <person name="Su P."/>
            <person name="Kiefer A.F."/>
            <person name="Nichols A."/>
            <person name="Cepeda A.J."/>
            <person name="Yan W."/>
            <person name="Fan B."/>
            <person name="Jiang Y."/>
            <person name="Adhikari A."/>
            <person name="Zheng C.-J."/>
            <person name="Schuster L."/>
            <person name="Cowan T.M."/>
            <person name="Smanski M.J."/>
            <person name="Chevrette M.G."/>
            <person name="De Carvalho L.P.S."/>
            <person name="Shen B."/>
        </authorList>
    </citation>
    <scope>NUCLEOTIDE SEQUENCE [LARGE SCALE GENOMIC DNA]</scope>
    <source>
        <strain evidence="1 2">NPDC089932</strain>
    </source>
</reference>
<organism evidence="1 2">
    <name type="scientific">Streptomyces iakyrus</name>
    <dbReference type="NCBI Taxonomy" id="68219"/>
    <lineage>
        <taxon>Bacteria</taxon>
        <taxon>Bacillati</taxon>
        <taxon>Actinomycetota</taxon>
        <taxon>Actinomycetes</taxon>
        <taxon>Kitasatosporales</taxon>
        <taxon>Streptomycetaceae</taxon>
        <taxon>Streptomyces</taxon>
    </lineage>
</organism>
<comment type="caution">
    <text evidence="1">The sequence shown here is derived from an EMBL/GenBank/DDBJ whole genome shotgun (WGS) entry which is preliminary data.</text>
</comment>
<sequence>MADAQQVAAEIKRLSEMSPEAFVDTVVQYVTGGTDKRAPRETQGAALHDPRLAPRTLQALRTAVQRAKSYNPLREGETRKQQQARIAPWRETIKAAMPPLEDVVDDLAHEHAKGLATLDDDAFADRWTGFVLDEPVPAPTSPHVEALAFRSPRVARRAANLCRLMLEEPARFMPEPPAGESGNARDRRIENFRRRVESEAAFLRYAAQYAEARQGRMPAEPNVRLQALKVLGERHPEELMELLRQEKGGALEKAAEERRARRAVKRAARQRAQ</sequence>
<accession>A0ABW8FS66</accession>
<gene>
    <name evidence="1" type="ORF">ACIP2Z_38715</name>
</gene>
<evidence type="ECO:0000313" key="2">
    <source>
        <dbReference type="Proteomes" id="UP001617511"/>
    </source>
</evidence>
<dbReference type="EMBL" id="JBIVGG010000022">
    <property type="protein sequence ID" value="MFJ4084862.1"/>
    <property type="molecule type" value="Genomic_DNA"/>
</dbReference>
<name>A0ABW8FS66_9ACTN</name>
<dbReference type="Proteomes" id="UP001617511">
    <property type="component" value="Unassembled WGS sequence"/>
</dbReference>